<comment type="caution">
    <text evidence="8">The sequence shown here is derived from an EMBL/GenBank/DDBJ whole genome shotgun (WGS) entry which is preliminary data.</text>
</comment>
<keyword evidence="5" id="KW-0274">FAD</keyword>
<comment type="similarity">
    <text evidence="3">Belongs to the FAD-binding monooxygenase family.</text>
</comment>
<proteinExistence type="inferred from homology"/>
<dbReference type="SUPFAM" id="SSF51905">
    <property type="entry name" value="FAD/NAD(P)-binding domain"/>
    <property type="match status" value="1"/>
</dbReference>
<reference evidence="8 9" key="1">
    <citation type="submission" date="2023-08" db="EMBL/GenBank/DDBJ databases">
        <title>Black Yeasts Isolated from many extreme environments.</title>
        <authorList>
            <person name="Coleine C."/>
            <person name="Stajich J.E."/>
            <person name="Selbmann L."/>
        </authorList>
    </citation>
    <scope>NUCLEOTIDE SEQUENCE [LARGE SCALE GENOMIC DNA]</scope>
    <source>
        <strain evidence="8 9">CCFEE 5792</strain>
    </source>
</reference>
<evidence type="ECO:0000256" key="2">
    <source>
        <dbReference type="ARBA" id="ARBA00004721"/>
    </source>
</evidence>
<evidence type="ECO:0000256" key="7">
    <source>
        <dbReference type="ARBA" id="ARBA00023002"/>
    </source>
</evidence>
<evidence type="ECO:0000313" key="8">
    <source>
        <dbReference type="EMBL" id="KAK5062925.1"/>
    </source>
</evidence>
<dbReference type="Proteomes" id="UP001358417">
    <property type="component" value="Unassembled WGS sequence"/>
</dbReference>
<name>A0AAV9NSJ3_9EURO</name>
<evidence type="ECO:0000313" key="9">
    <source>
        <dbReference type="Proteomes" id="UP001358417"/>
    </source>
</evidence>
<dbReference type="InterPro" id="IPR050775">
    <property type="entry name" value="FAD-binding_Monooxygenases"/>
</dbReference>
<evidence type="ECO:0000256" key="3">
    <source>
        <dbReference type="ARBA" id="ARBA00010139"/>
    </source>
</evidence>
<keyword evidence="4" id="KW-0285">Flavoprotein</keyword>
<keyword evidence="6" id="KW-0521">NADP</keyword>
<evidence type="ECO:0000256" key="1">
    <source>
        <dbReference type="ARBA" id="ARBA00001974"/>
    </source>
</evidence>
<accession>A0AAV9NSJ3</accession>
<evidence type="ECO:0000256" key="4">
    <source>
        <dbReference type="ARBA" id="ARBA00022630"/>
    </source>
</evidence>
<dbReference type="EMBL" id="JAVRRD010000002">
    <property type="protein sequence ID" value="KAK5062925.1"/>
    <property type="molecule type" value="Genomic_DNA"/>
</dbReference>
<keyword evidence="9" id="KW-1185">Reference proteome</keyword>
<protein>
    <recommendedName>
        <fullName evidence="10">FAD/NAD(P)-binding domain-containing protein</fullName>
    </recommendedName>
</protein>
<dbReference type="GO" id="GO:0050661">
    <property type="term" value="F:NADP binding"/>
    <property type="evidence" value="ECO:0007669"/>
    <property type="project" value="InterPro"/>
</dbReference>
<gene>
    <name evidence="8" type="ORF">LTR84_005001</name>
</gene>
<comment type="cofactor">
    <cofactor evidence="1">
        <name>FAD</name>
        <dbReference type="ChEBI" id="CHEBI:57692"/>
    </cofactor>
</comment>
<sequence length="641" mass="71460">MGSLGSHDHGVKDVYSKYAEERAKRIRPEGLAQYTNAKDLAKFKHLADDPWAHEAGDRQWAWPAGSQNGRSKVVIVGTGFGGLTYAIRFLLEANLNPSDILFVDNATGFGGAWYWNRYPGLMCDVESSCYMPLLEETGYTPKDRYAYGSELRNYAELLASRWNLQDRALWRTTVRSAKWDDENSEWVLQVQKSSSDGTSTVVDVRTEYFVLTSGLLHNPKLPDVPGIGKFSKHTFHTARWDYAYTGGSSDNPMMNKLKDKKVIFVGTGATAVQAVPHLAKWAKKLFVVQRTPASVDIRDQRKINSEEFKEKVSNHRGWQRRRRENMAAFISNAAEDVDLITDSWMTFPSYSALVGGPNAKDLTDKTANDYINNLQAIDLERQDRIRARVDSIVEDHKTAQLLKPWYSGWCKRPCFHDDYLPAFNQSNVQLVDTKGRGIESCTENGIICNGVVYDADVVIFGTGFEPWTSGSPSQRAGFKILGRYGLDMNNKWENGIGTLHGLMSRGFPNLFISGVNQTGATVNYAHMVDVAAVHAAQIVASVTAKTHPGKTRPVIEPTAEGEDNWTRRIVEMAFAYAGFGGCTPSYTTAEGQATREMSPEESFKAAMGLNWGSGFLDYIKTIENWRANGKLEGLDVQIVGD</sequence>
<evidence type="ECO:0000256" key="5">
    <source>
        <dbReference type="ARBA" id="ARBA00022827"/>
    </source>
</evidence>
<dbReference type="GO" id="GO:0004499">
    <property type="term" value="F:N,N-dimethylaniline monooxygenase activity"/>
    <property type="evidence" value="ECO:0007669"/>
    <property type="project" value="InterPro"/>
</dbReference>
<dbReference type="Gene3D" id="3.50.50.60">
    <property type="entry name" value="FAD/NAD(P)-binding domain"/>
    <property type="match status" value="2"/>
</dbReference>
<dbReference type="AlphaFoldDB" id="A0AAV9NSJ3"/>
<comment type="pathway">
    <text evidence="2">Secondary metabolite biosynthesis; terpenoid biosynthesis.</text>
</comment>
<dbReference type="InterPro" id="IPR020946">
    <property type="entry name" value="Flavin_mOase-like"/>
</dbReference>
<evidence type="ECO:0000256" key="6">
    <source>
        <dbReference type="ARBA" id="ARBA00022857"/>
    </source>
</evidence>
<evidence type="ECO:0008006" key="10">
    <source>
        <dbReference type="Google" id="ProtNLM"/>
    </source>
</evidence>
<dbReference type="Pfam" id="PF00743">
    <property type="entry name" value="FMO-like"/>
    <property type="match status" value="1"/>
</dbReference>
<dbReference type="PANTHER" id="PTHR43098:SF2">
    <property type="entry name" value="FAD-BINDING MONOOXYGENASE AUSB-RELATED"/>
    <property type="match status" value="1"/>
</dbReference>
<dbReference type="PANTHER" id="PTHR43098">
    <property type="entry name" value="L-ORNITHINE N(5)-MONOOXYGENASE-RELATED"/>
    <property type="match status" value="1"/>
</dbReference>
<keyword evidence="7" id="KW-0560">Oxidoreductase</keyword>
<dbReference type="InterPro" id="IPR036188">
    <property type="entry name" value="FAD/NAD-bd_sf"/>
</dbReference>
<dbReference type="GO" id="GO:0050660">
    <property type="term" value="F:flavin adenine dinucleotide binding"/>
    <property type="evidence" value="ECO:0007669"/>
    <property type="project" value="InterPro"/>
</dbReference>
<dbReference type="GeneID" id="89973179"/>
<organism evidence="8 9">
    <name type="scientific">Exophiala bonariae</name>
    <dbReference type="NCBI Taxonomy" id="1690606"/>
    <lineage>
        <taxon>Eukaryota</taxon>
        <taxon>Fungi</taxon>
        <taxon>Dikarya</taxon>
        <taxon>Ascomycota</taxon>
        <taxon>Pezizomycotina</taxon>
        <taxon>Eurotiomycetes</taxon>
        <taxon>Chaetothyriomycetidae</taxon>
        <taxon>Chaetothyriales</taxon>
        <taxon>Herpotrichiellaceae</taxon>
        <taxon>Exophiala</taxon>
    </lineage>
</organism>
<dbReference type="RefSeq" id="XP_064711197.1">
    <property type="nucleotide sequence ID" value="XM_064848573.1"/>
</dbReference>